<evidence type="ECO:0008006" key="3">
    <source>
        <dbReference type="Google" id="ProtNLM"/>
    </source>
</evidence>
<evidence type="ECO:0000313" key="2">
    <source>
        <dbReference type="Proteomes" id="UP000605970"/>
    </source>
</evidence>
<dbReference type="Gene3D" id="2.30.30.140">
    <property type="match status" value="1"/>
</dbReference>
<reference evidence="1" key="1">
    <citation type="journal article" date="2020" name="Ecol. Evol.">
        <title>Genome structure and content of the rice root-knot nematode (Meloidogyne graminicola).</title>
        <authorList>
            <person name="Phan N.T."/>
            <person name="Danchin E.G.J."/>
            <person name="Klopp C."/>
            <person name="Perfus-Barbeoch L."/>
            <person name="Kozlowski D.K."/>
            <person name="Koutsovoulos G.D."/>
            <person name="Lopez-Roques C."/>
            <person name="Bouchez O."/>
            <person name="Zahm M."/>
            <person name="Besnard G."/>
            <person name="Bellafiore S."/>
        </authorList>
    </citation>
    <scope>NUCLEOTIDE SEQUENCE</scope>
    <source>
        <strain evidence="1">VN-18</strain>
    </source>
</reference>
<protein>
    <recommendedName>
        <fullName evidence="3">Tudor domain-containing protein</fullName>
    </recommendedName>
</protein>
<dbReference type="AlphaFoldDB" id="A0A8S9ZY68"/>
<organism evidence="1 2">
    <name type="scientific">Meloidogyne graminicola</name>
    <dbReference type="NCBI Taxonomy" id="189291"/>
    <lineage>
        <taxon>Eukaryota</taxon>
        <taxon>Metazoa</taxon>
        <taxon>Ecdysozoa</taxon>
        <taxon>Nematoda</taxon>
        <taxon>Chromadorea</taxon>
        <taxon>Rhabditida</taxon>
        <taxon>Tylenchina</taxon>
        <taxon>Tylenchomorpha</taxon>
        <taxon>Tylenchoidea</taxon>
        <taxon>Meloidogynidae</taxon>
        <taxon>Meloidogyninae</taxon>
        <taxon>Meloidogyne</taxon>
    </lineage>
</organism>
<evidence type="ECO:0000313" key="1">
    <source>
        <dbReference type="EMBL" id="KAF7638704.1"/>
    </source>
</evidence>
<dbReference type="SUPFAM" id="SSF63748">
    <property type="entry name" value="Tudor/PWWP/MBT"/>
    <property type="match status" value="1"/>
</dbReference>
<dbReference type="OrthoDB" id="5832178at2759"/>
<accession>A0A8S9ZY68</accession>
<gene>
    <name evidence="1" type="ORF">Mgra_00001786</name>
</gene>
<name>A0A8S9ZY68_9BILA</name>
<dbReference type="EMBL" id="JABEBT010000010">
    <property type="protein sequence ID" value="KAF7638704.1"/>
    <property type="molecule type" value="Genomic_DNA"/>
</dbReference>
<dbReference type="Proteomes" id="UP000605970">
    <property type="component" value="Unassembled WGS sequence"/>
</dbReference>
<comment type="caution">
    <text evidence="1">The sequence shown here is derived from an EMBL/GenBank/DDBJ whole genome shotgun (WGS) entry which is preliminary data.</text>
</comment>
<proteinExistence type="predicted"/>
<keyword evidence="2" id="KW-1185">Reference proteome</keyword>
<sequence length="251" mass="29375">MTHCNREPSPVLRRKEKERCMELLTDEEKVHRIDLRTPAICRLAHVESPNCVWFKLVNNISEDLRIIRPSRLEPLIPKRNKNIENCNGNQYNIILQSPLSTDLTSSNNLTGKKSIDEVIISEEEEQILKHQKNNSIQLYDYVLAPLEANVYARARIIQLKKINFHSYGQNKFKIFSYVHFIDEGFGVWLNTKCLAKMVPNMYTHPWQAFSVSLFRVKLGNGLDGLIKCFFFLIKKYFKIRSVLRLIHCLLV</sequence>